<feature type="domain" description="DUF7043" evidence="4">
    <location>
        <begin position="297"/>
        <end position="403"/>
    </location>
</feature>
<feature type="chain" id="PRO_5042852576" evidence="2">
    <location>
        <begin position="26"/>
        <end position="646"/>
    </location>
</feature>
<keyword evidence="1" id="KW-1133">Transmembrane helix</keyword>
<dbReference type="Pfam" id="PF23070">
    <property type="entry name" value="DUF7043"/>
    <property type="match status" value="1"/>
</dbReference>
<feature type="domain" description="DUF7042" evidence="3">
    <location>
        <begin position="436"/>
        <end position="572"/>
    </location>
</feature>
<keyword evidence="1" id="KW-0472">Membrane</keyword>
<keyword evidence="2" id="KW-0732">Signal</keyword>
<dbReference type="PANTHER" id="PTHR22255:SF1">
    <property type="entry name" value="LD32918P"/>
    <property type="match status" value="1"/>
</dbReference>
<comment type="caution">
    <text evidence="6">The sequence shown here is derived from an EMBL/GenBank/DDBJ whole genome shotgun (WGS) entry which is preliminary data.</text>
</comment>
<reference evidence="6 7" key="1">
    <citation type="submission" date="2024-01" db="EMBL/GenBank/DDBJ databases">
        <title>The genome of the rayed Mediterranean limpet Patella caerulea (Linnaeus, 1758).</title>
        <authorList>
            <person name="Anh-Thu Weber A."/>
            <person name="Halstead-Nussloch G."/>
        </authorList>
    </citation>
    <scope>NUCLEOTIDE SEQUENCE [LARGE SCALE GENOMIC DNA]</scope>
    <source>
        <strain evidence="6">AATW-2023a</strain>
        <tissue evidence="6">Whole specimen</tissue>
    </source>
</reference>
<feature type="transmembrane region" description="Helical" evidence="1">
    <location>
        <begin position="613"/>
        <end position="642"/>
    </location>
</feature>
<name>A0AAN8K9M6_PATCE</name>
<feature type="signal peptide" evidence="2">
    <location>
        <begin position="1"/>
        <end position="25"/>
    </location>
</feature>
<dbReference type="InterPro" id="IPR055472">
    <property type="entry name" value="DUF7044"/>
</dbReference>
<proteinExistence type="predicted"/>
<dbReference type="EMBL" id="JAZGQO010000003">
    <property type="protein sequence ID" value="KAK6188390.1"/>
    <property type="molecule type" value="Genomic_DNA"/>
</dbReference>
<dbReference type="Pfam" id="PF23069">
    <property type="entry name" value="DUF7042"/>
    <property type="match status" value="2"/>
</dbReference>
<feature type="domain" description="DUF7042" evidence="3">
    <location>
        <begin position="147"/>
        <end position="284"/>
    </location>
</feature>
<dbReference type="InterPro" id="IPR055470">
    <property type="entry name" value="DUF7042"/>
</dbReference>
<dbReference type="PANTHER" id="PTHR22255">
    <property type="entry name" value="LP06548P"/>
    <property type="match status" value="1"/>
</dbReference>
<organism evidence="6 7">
    <name type="scientific">Patella caerulea</name>
    <name type="common">Rayed Mediterranean limpet</name>
    <dbReference type="NCBI Taxonomy" id="87958"/>
    <lineage>
        <taxon>Eukaryota</taxon>
        <taxon>Metazoa</taxon>
        <taxon>Spiralia</taxon>
        <taxon>Lophotrochozoa</taxon>
        <taxon>Mollusca</taxon>
        <taxon>Gastropoda</taxon>
        <taxon>Patellogastropoda</taxon>
        <taxon>Patelloidea</taxon>
        <taxon>Patellidae</taxon>
        <taxon>Patella</taxon>
    </lineage>
</organism>
<evidence type="ECO:0000313" key="6">
    <source>
        <dbReference type="EMBL" id="KAK6188390.1"/>
    </source>
</evidence>
<evidence type="ECO:0000256" key="2">
    <source>
        <dbReference type="SAM" id="SignalP"/>
    </source>
</evidence>
<sequence length="646" mass="74644">MAVVGHRKTMYTLFILILWVHNSEQACQIPKEYGGDWYSMETGVDTLTLVDEFKFGVLECIERFTHKNEYNVDGVNSTMLMKVREGEGNSKCFHCVDVLWRTVNILQYRKSDCFTNNGGIDMCRGKDRLPGVDQLATLFRQTIQTVNCISTFEGVYQFTYEVNTGGGGICNSEESTIEACQDPGSEYVDNEVFLMNYGKCPDVQTSKKQKIRYQCMGSWFAMVGSTGYTYAAIADTVEKDRRERFKCLLTLRNQKSPDNSIRWVMSRFADCSKLNSLYNGPVRLVLRLIPPLSKYTTPQCNLPRNISGSWFTQGLQFRSDVTLNETHIYYFTQKNQFEYEETYLSCQQTLGTRYLMTKVIVGKCEVDFVCYDILPRHHGIVRYRVGKPSRLTGDEIADSNYLEKKFREACSWVSFSFNRDDTDWKYEVLILNPPSPIPCPIAGRYGFNQKVLFENEKYETRIRGVTDRPRVQVDCRIQVSEFKSCSQDKSKIEIDAEYCESVDYRGRPVGEYDDSDHILTCVGYWMEDMKSYLITYDEEDAISAFRCWVYERSSWTDIVMSRAQTARCPRKQDAKSFDVVGTGLRMELFENERLFDDCPQRFDPGIDPYRKPMVIYVLSSANSLLSFTAILTTSLLTIFLVLDSIY</sequence>
<dbReference type="AlphaFoldDB" id="A0AAN8K9M6"/>
<keyword evidence="7" id="KW-1185">Reference proteome</keyword>
<keyword evidence="1" id="KW-0812">Transmembrane</keyword>
<evidence type="ECO:0000259" key="5">
    <source>
        <dbReference type="Pfam" id="PF23071"/>
    </source>
</evidence>
<protein>
    <submittedName>
        <fullName evidence="6">Uncharacterized protein</fullName>
    </submittedName>
</protein>
<feature type="domain" description="DUF7044" evidence="5">
    <location>
        <begin position="25"/>
        <end position="123"/>
    </location>
</feature>
<dbReference type="InterPro" id="IPR055471">
    <property type="entry name" value="DUF7043"/>
</dbReference>
<dbReference type="Proteomes" id="UP001347796">
    <property type="component" value="Unassembled WGS sequence"/>
</dbReference>
<dbReference type="GO" id="GO:0042060">
    <property type="term" value="P:wound healing"/>
    <property type="evidence" value="ECO:0007669"/>
    <property type="project" value="TreeGrafter"/>
</dbReference>
<dbReference type="Pfam" id="PF23071">
    <property type="entry name" value="DUF7044"/>
    <property type="match status" value="1"/>
</dbReference>
<evidence type="ECO:0000256" key="1">
    <source>
        <dbReference type="SAM" id="Phobius"/>
    </source>
</evidence>
<evidence type="ECO:0000259" key="3">
    <source>
        <dbReference type="Pfam" id="PF23069"/>
    </source>
</evidence>
<accession>A0AAN8K9M6</accession>
<evidence type="ECO:0000259" key="4">
    <source>
        <dbReference type="Pfam" id="PF23070"/>
    </source>
</evidence>
<gene>
    <name evidence="6" type="ORF">SNE40_004571</name>
</gene>
<evidence type="ECO:0000313" key="7">
    <source>
        <dbReference type="Proteomes" id="UP001347796"/>
    </source>
</evidence>